<dbReference type="PRINTS" id="PR00344">
    <property type="entry name" value="BCTRLSENSOR"/>
</dbReference>
<feature type="domain" description="PAC" evidence="13">
    <location>
        <begin position="341"/>
        <end position="393"/>
    </location>
</feature>
<dbReference type="PANTHER" id="PTHR43304:SF1">
    <property type="entry name" value="PAC DOMAIN-CONTAINING PROTEIN"/>
    <property type="match status" value="1"/>
</dbReference>
<dbReference type="InterPro" id="IPR036890">
    <property type="entry name" value="HATPase_C_sf"/>
</dbReference>
<dbReference type="InterPro" id="IPR003661">
    <property type="entry name" value="HisK_dim/P_dom"/>
</dbReference>
<evidence type="ECO:0000256" key="1">
    <source>
        <dbReference type="ARBA" id="ARBA00000085"/>
    </source>
</evidence>
<dbReference type="EMBL" id="CP104215">
    <property type="protein sequence ID" value="UWX74841.1"/>
    <property type="molecule type" value="Genomic_DNA"/>
</dbReference>
<evidence type="ECO:0000256" key="4">
    <source>
        <dbReference type="ARBA" id="ARBA00022679"/>
    </source>
</evidence>
<comment type="catalytic activity">
    <reaction evidence="1">
        <text>ATP + protein L-histidine = ADP + protein N-phospho-L-histidine.</text>
        <dbReference type="EC" id="2.7.13.3"/>
    </reaction>
</comment>
<evidence type="ECO:0000256" key="7">
    <source>
        <dbReference type="ARBA" id="ARBA00022840"/>
    </source>
</evidence>
<dbReference type="SMART" id="SM00387">
    <property type="entry name" value="HATPase_c"/>
    <property type="match status" value="1"/>
</dbReference>
<reference evidence="14" key="1">
    <citation type="submission" date="2022-09" db="EMBL/GenBank/DDBJ databases">
        <title>Genomic of Burkholderia gladioli.</title>
        <authorList>
            <person name="Wu H."/>
        </authorList>
    </citation>
    <scope>NUCLEOTIDE SEQUENCE</scope>
    <source>
        <strain evidence="14">ZN-S4</strain>
    </source>
</reference>
<keyword evidence="7" id="KW-0067">ATP-binding</keyword>
<dbReference type="CDD" id="cd00130">
    <property type="entry name" value="PAS"/>
    <property type="match status" value="2"/>
</dbReference>
<dbReference type="Proteomes" id="UP001059745">
    <property type="component" value="Chromosome 2"/>
</dbReference>
<dbReference type="Pfam" id="PF02518">
    <property type="entry name" value="HATPase_c"/>
    <property type="match status" value="1"/>
</dbReference>
<evidence type="ECO:0000259" key="13">
    <source>
        <dbReference type="PROSITE" id="PS50113"/>
    </source>
</evidence>
<dbReference type="EC" id="2.7.13.3" evidence="2"/>
<dbReference type="CDD" id="cd00082">
    <property type="entry name" value="HisKA"/>
    <property type="match status" value="1"/>
</dbReference>
<evidence type="ECO:0000256" key="5">
    <source>
        <dbReference type="ARBA" id="ARBA00022741"/>
    </source>
</evidence>
<dbReference type="SUPFAM" id="SSF47384">
    <property type="entry name" value="Homodimeric domain of signal transducing histidine kinase"/>
    <property type="match status" value="1"/>
</dbReference>
<dbReference type="SMART" id="SM00086">
    <property type="entry name" value="PAC"/>
    <property type="match status" value="2"/>
</dbReference>
<dbReference type="NCBIfam" id="TIGR00229">
    <property type="entry name" value="sensory_box"/>
    <property type="match status" value="2"/>
</dbReference>
<feature type="transmembrane region" description="Helical" evidence="10">
    <location>
        <begin position="47"/>
        <end position="67"/>
    </location>
</feature>
<dbReference type="GO" id="GO:0006355">
    <property type="term" value="P:regulation of DNA-templated transcription"/>
    <property type="evidence" value="ECO:0007669"/>
    <property type="project" value="InterPro"/>
</dbReference>
<feature type="transmembrane region" description="Helical" evidence="10">
    <location>
        <begin position="118"/>
        <end position="137"/>
    </location>
</feature>
<dbReference type="InterPro" id="IPR000014">
    <property type="entry name" value="PAS"/>
</dbReference>
<proteinExistence type="predicted"/>
<dbReference type="InterPro" id="IPR005467">
    <property type="entry name" value="His_kinase_dom"/>
</dbReference>
<dbReference type="InterPro" id="IPR052162">
    <property type="entry name" value="Sensor_kinase/Photoreceptor"/>
</dbReference>
<gene>
    <name evidence="14" type="ORF">NYZ96_25360</name>
</gene>
<organism evidence="14 15">
    <name type="scientific">Burkholderia gladioli</name>
    <name type="common">Pseudomonas marginata</name>
    <name type="synonym">Phytomonas marginata</name>
    <dbReference type="NCBI Taxonomy" id="28095"/>
    <lineage>
        <taxon>Bacteria</taxon>
        <taxon>Pseudomonadati</taxon>
        <taxon>Pseudomonadota</taxon>
        <taxon>Betaproteobacteria</taxon>
        <taxon>Burkholderiales</taxon>
        <taxon>Burkholderiaceae</taxon>
        <taxon>Burkholderia</taxon>
    </lineage>
</organism>
<name>A0AB38U4G4_BURGA</name>
<evidence type="ECO:0000256" key="8">
    <source>
        <dbReference type="ARBA" id="ARBA00023012"/>
    </source>
</evidence>
<dbReference type="Gene3D" id="1.10.287.130">
    <property type="match status" value="1"/>
</dbReference>
<evidence type="ECO:0000259" key="12">
    <source>
        <dbReference type="PROSITE" id="PS50112"/>
    </source>
</evidence>
<dbReference type="InterPro" id="IPR004358">
    <property type="entry name" value="Sig_transdc_His_kin-like_C"/>
</dbReference>
<dbReference type="PANTHER" id="PTHR43304">
    <property type="entry name" value="PHYTOCHROME-LIKE PROTEIN CPH1"/>
    <property type="match status" value="1"/>
</dbReference>
<sequence>MSDDRRLHQGGAVDARSVVGPRRRRPGRPENQGDNVDEVLQRSQRTVYVIAAALGLCIFLIDAFAPVDVAVAVLYVVVVLMVASVASQTVTVAVVWMCVSLTVLGFLLAQSDQTAFSSVARCIVSVLAIVTVSALALRNQSSRVTLQKQIDLLNLTHDAIVVSGLDGRISFWSVGAESLYGWTEEEAIGRNIHELTRTASSVPIADLLASTIEAGHWQGEFLRTGKSGAVVVISSRWTVSRDKWGQPVAVLSTDSDITQAKSLEGELRRQKEELVATIDAIPAMVWSTSNDGRIVYLNRRWSDYGVEINGDKDVWHDIIHAEDIGEFECRWREAIATGSGFEVTARVRLGNGAYRWMIIGAAPLRGADGTITRWYGVNTDIEARRHAEQALERSRSELAHVTRITMLGELAASIAHEVTQPLAAIVTAGEAGMRWLKRSPPELSEVRYSLEQMTHDAKRATDVIRQIRAMAKRRDRDSEAIDLGVVVQQSIDLMRRDLQGQQIDVSASLPTSDMRVSGDRVQIQQVVINLLMNAVQAMAGVKDRERKLAVSVLRNDDEARVIVADSGHGINEADAAMLFTPFFTTKAEGMGMGLSICRSIVEAHGGRIWAESREGSGASMQFTLPIRTEAIDG</sequence>
<dbReference type="GO" id="GO:0000155">
    <property type="term" value="F:phosphorelay sensor kinase activity"/>
    <property type="evidence" value="ECO:0007669"/>
    <property type="project" value="InterPro"/>
</dbReference>
<keyword evidence="10" id="KW-0472">Membrane</keyword>
<keyword evidence="10" id="KW-0812">Transmembrane</keyword>
<feature type="domain" description="Histidine kinase" evidence="11">
    <location>
        <begin position="413"/>
        <end position="628"/>
    </location>
</feature>
<feature type="region of interest" description="Disordered" evidence="9">
    <location>
        <begin position="1"/>
        <end position="36"/>
    </location>
</feature>
<dbReference type="RefSeq" id="WP_080741991.1">
    <property type="nucleotide sequence ID" value="NZ_CADEPT010000010.1"/>
</dbReference>
<dbReference type="Pfam" id="PF00989">
    <property type="entry name" value="PAS"/>
    <property type="match status" value="1"/>
</dbReference>
<keyword evidence="6" id="KW-0418">Kinase</keyword>
<evidence type="ECO:0000256" key="10">
    <source>
        <dbReference type="SAM" id="Phobius"/>
    </source>
</evidence>
<evidence type="ECO:0000259" key="11">
    <source>
        <dbReference type="PROSITE" id="PS50109"/>
    </source>
</evidence>
<dbReference type="PROSITE" id="PS50112">
    <property type="entry name" value="PAS"/>
    <property type="match status" value="1"/>
</dbReference>
<dbReference type="InterPro" id="IPR035965">
    <property type="entry name" value="PAS-like_dom_sf"/>
</dbReference>
<dbReference type="InterPro" id="IPR000700">
    <property type="entry name" value="PAS-assoc_C"/>
</dbReference>
<evidence type="ECO:0000256" key="2">
    <source>
        <dbReference type="ARBA" id="ARBA00012438"/>
    </source>
</evidence>
<feature type="transmembrane region" description="Helical" evidence="10">
    <location>
        <begin position="73"/>
        <end position="106"/>
    </location>
</feature>
<keyword evidence="10" id="KW-1133">Transmembrane helix</keyword>
<dbReference type="SMART" id="SM00091">
    <property type="entry name" value="PAS"/>
    <property type="match status" value="2"/>
</dbReference>
<dbReference type="InterPro" id="IPR013767">
    <property type="entry name" value="PAS_fold"/>
</dbReference>
<evidence type="ECO:0000256" key="9">
    <source>
        <dbReference type="SAM" id="MobiDB-lite"/>
    </source>
</evidence>
<dbReference type="GO" id="GO:0005524">
    <property type="term" value="F:ATP binding"/>
    <property type="evidence" value="ECO:0007669"/>
    <property type="project" value="UniProtKB-KW"/>
</dbReference>
<dbReference type="InterPro" id="IPR013656">
    <property type="entry name" value="PAS_4"/>
</dbReference>
<protein>
    <recommendedName>
        <fullName evidence="2">histidine kinase</fullName>
        <ecNumber evidence="2">2.7.13.3</ecNumber>
    </recommendedName>
</protein>
<feature type="domain" description="PAC" evidence="13">
    <location>
        <begin position="215"/>
        <end position="269"/>
    </location>
</feature>
<dbReference type="SUPFAM" id="SSF55785">
    <property type="entry name" value="PYP-like sensor domain (PAS domain)"/>
    <property type="match status" value="2"/>
</dbReference>
<dbReference type="Pfam" id="PF08448">
    <property type="entry name" value="PAS_4"/>
    <property type="match status" value="1"/>
</dbReference>
<dbReference type="InterPro" id="IPR001610">
    <property type="entry name" value="PAC"/>
</dbReference>
<keyword evidence="5" id="KW-0547">Nucleotide-binding</keyword>
<dbReference type="SUPFAM" id="SSF55874">
    <property type="entry name" value="ATPase domain of HSP90 chaperone/DNA topoisomerase II/histidine kinase"/>
    <property type="match status" value="1"/>
</dbReference>
<evidence type="ECO:0000313" key="15">
    <source>
        <dbReference type="Proteomes" id="UP001059745"/>
    </source>
</evidence>
<evidence type="ECO:0000256" key="3">
    <source>
        <dbReference type="ARBA" id="ARBA00022553"/>
    </source>
</evidence>
<dbReference type="SMART" id="SM00388">
    <property type="entry name" value="HisKA"/>
    <property type="match status" value="1"/>
</dbReference>
<dbReference type="PROSITE" id="PS50109">
    <property type="entry name" value="HIS_KIN"/>
    <property type="match status" value="1"/>
</dbReference>
<dbReference type="Gene3D" id="3.30.565.10">
    <property type="entry name" value="Histidine kinase-like ATPase, C-terminal domain"/>
    <property type="match status" value="1"/>
</dbReference>
<evidence type="ECO:0000313" key="14">
    <source>
        <dbReference type="EMBL" id="UWX74841.1"/>
    </source>
</evidence>
<dbReference type="Gene3D" id="3.30.450.20">
    <property type="entry name" value="PAS domain"/>
    <property type="match status" value="2"/>
</dbReference>
<dbReference type="Pfam" id="PF00512">
    <property type="entry name" value="HisKA"/>
    <property type="match status" value="1"/>
</dbReference>
<evidence type="ECO:0000256" key="6">
    <source>
        <dbReference type="ARBA" id="ARBA00022777"/>
    </source>
</evidence>
<keyword evidence="4" id="KW-0808">Transferase</keyword>
<keyword evidence="3" id="KW-0597">Phosphoprotein</keyword>
<feature type="domain" description="PAS" evidence="12">
    <location>
        <begin position="145"/>
        <end position="215"/>
    </location>
</feature>
<accession>A0AB38U4G4</accession>
<dbReference type="GO" id="GO:0042802">
    <property type="term" value="F:identical protein binding"/>
    <property type="evidence" value="ECO:0007669"/>
    <property type="project" value="UniProtKB-ARBA"/>
</dbReference>
<dbReference type="InterPro" id="IPR003594">
    <property type="entry name" value="HATPase_dom"/>
</dbReference>
<dbReference type="PROSITE" id="PS50113">
    <property type="entry name" value="PAC"/>
    <property type="match status" value="2"/>
</dbReference>
<dbReference type="FunFam" id="3.30.565.10:FF:000042">
    <property type="entry name" value="Two-component sensor histidine kinase KdpD"/>
    <property type="match status" value="1"/>
</dbReference>
<dbReference type="InterPro" id="IPR036097">
    <property type="entry name" value="HisK_dim/P_sf"/>
</dbReference>
<dbReference type="AlphaFoldDB" id="A0AB38U4G4"/>
<keyword evidence="8" id="KW-0902">Two-component regulatory system</keyword>